<sequence length="1270" mass="144165">MEKISIVYKPLKGDGGEITGVFISARNVTERMALENNLHAQDIDLSLIYNHLSETVFMITVEDNNQFRFGSVNRAFLENTGLNESAVVGHLVEEVIPQPYLQAALAQYRLAVDTKSPVTREEKAEYPSGLKISIITVTPYCDIAGSCTRIIGSIHDITGRVIAEKKAVQNSVKLQGILDSSPDIICTLSSQGILYTVSAAAERILGYTSDLVINKPLLNFVVPKYHASTKVFLLKVIRRAGTMIFENELIHKNGLRVPVIWSAHWNAAENSIYCTVREAREKKIAEKMLVESEKRFKAMVHDGSDMIAILDDTAKYMYVSPSSKSILDFEPEIFLGHSAFEFIHPHDVEKASREFATAAGQKKVSLSPFRFRHNNGSWRWIQTVITDLRQTPAINGFVANSRDVTGIVESQKALEDSNERYRYVSKATSDAIWDYDLASGSLLWGDGFLKIFGYSKDMLHSDIRTWISRIHPDDSRRVEKRLNAFLKSAETNWRDDYKFLKADGDYAHVVDKGFVIRDKGGFALRMIGAMQDITIRKKEEARLRVLESVVTNTIDAVIIAQIHPSGKDMTQIIFVNKAFEQMTGYLAGEVEGRSPWFLQGSGSDRSELEKLINSIRTNKPYQGTIINYKKNGAEIWVSYSVTPVADGQGVYTHWIAILRDFTEEKNLELKQSLLAEINSVFNSGKGLRDTLLAVLSKISEFGKFGFAALWANDSSSEQLELAASLFYYPHKEEQVKSHYPFAAGAYYALQIKNNGKQGFWKLTDGKDDLVRNDIRQVWGIPLYHYKTFTGVLLLGTTNASDLTPLLPDDLGNHLGTEMHRKKLEQDLEHIFNLAPDIIAITDFSGNFKKLNPAASRLLGFSMEELLSRPFSSFLHPDEKQPQDEQISKLRESGKSYYIEERYLTADGRSKWLAWTSQPLKDERLVYSVAKDITEKKELEQLLLNSNSLARIGSWEIAFPEKRVSWSTITREIMHAKLDYIPGRDMPLGEFYPHHAMEMMNERILAALEQGSPWDEVHQLRTISGELKWVRIIGSSESIDGKCLRIFGSLQDIDLQVRTEISAKEARAELEESEKRYSELFHLSPLPMWVYDFETLNFLDVNKTAIASYGYSKKEFLSMNIRDIRSPEEVEQLEKTLIKTRKNEGVIFRGTFKHRKKNGESIQVDIKSNTLIFKGRKAKVIIASDITERLRQFQEIEQRNEKLREVAWIQSHKVRAPLAKLMGLVQMLSGKTDQDPAVKKILDYIDSSAEELDQVIREVVSKSEELDKSGI</sequence>
<dbReference type="CDD" id="cd00130">
    <property type="entry name" value="PAS"/>
    <property type="match status" value="7"/>
</dbReference>
<organism evidence="9 10">
    <name type="scientific">Pedobacter ginsengiterrae</name>
    <dbReference type="NCBI Taxonomy" id="871696"/>
    <lineage>
        <taxon>Bacteria</taxon>
        <taxon>Pseudomonadati</taxon>
        <taxon>Bacteroidota</taxon>
        <taxon>Sphingobacteriia</taxon>
        <taxon>Sphingobacteriales</taxon>
        <taxon>Sphingobacteriaceae</taxon>
        <taxon>Pedobacter</taxon>
    </lineage>
</organism>
<evidence type="ECO:0000256" key="1">
    <source>
        <dbReference type="ARBA" id="ARBA00000085"/>
    </source>
</evidence>
<evidence type="ECO:0000313" key="10">
    <source>
        <dbReference type="Proteomes" id="UP001501081"/>
    </source>
</evidence>
<keyword evidence="10" id="KW-1185">Reference proteome</keyword>
<dbReference type="SUPFAM" id="SSF55785">
    <property type="entry name" value="PYP-like sensor domain (PAS domain)"/>
    <property type="match status" value="8"/>
</dbReference>
<feature type="coiled-coil region" evidence="6">
    <location>
        <begin position="1055"/>
        <end position="1082"/>
    </location>
</feature>
<dbReference type="PROSITE" id="PS50112">
    <property type="entry name" value="PAS"/>
    <property type="match status" value="6"/>
</dbReference>
<keyword evidence="5" id="KW-0418">Kinase</keyword>
<feature type="domain" description="PAS" evidence="7">
    <location>
        <begin position="542"/>
        <end position="619"/>
    </location>
</feature>
<dbReference type="PANTHER" id="PTHR43304:SF1">
    <property type="entry name" value="PAC DOMAIN-CONTAINING PROTEIN"/>
    <property type="match status" value="1"/>
</dbReference>
<dbReference type="InterPro" id="IPR052162">
    <property type="entry name" value="Sensor_kinase/Photoreceptor"/>
</dbReference>
<dbReference type="Gene3D" id="3.30.450.20">
    <property type="entry name" value="PAS domain"/>
    <property type="match status" value="8"/>
</dbReference>
<dbReference type="Gene3D" id="1.10.287.130">
    <property type="match status" value="1"/>
</dbReference>
<dbReference type="Pfam" id="PF00989">
    <property type="entry name" value="PAS"/>
    <property type="match status" value="1"/>
</dbReference>
<dbReference type="Proteomes" id="UP001501081">
    <property type="component" value="Unassembled WGS sequence"/>
</dbReference>
<feature type="domain" description="PAS" evidence="7">
    <location>
        <begin position="823"/>
        <end position="893"/>
    </location>
</feature>
<reference evidence="10" key="1">
    <citation type="journal article" date="2019" name="Int. J. Syst. Evol. Microbiol.">
        <title>The Global Catalogue of Microorganisms (GCM) 10K type strain sequencing project: providing services to taxonomists for standard genome sequencing and annotation.</title>
        <authorList>
            <consortium name="The Broad Institute Genomics Platform"/>
            <consortium name="The Broad Institute Genome Sequencing Center for Infectious Disease"/>
            <person name="Wu L."/>
            <person name="Ma J."/>
        </authorList>
    </citation>
    <scope>NUCLEOTIDE SEQUENCE [LARGE SCALE GENOMIC DNA]</scope>
    <source>
        <strain evidence="10">JCM 17338</strain>
    </source>
</reference>
<name>A0ABP7NYE1_9SPHI</name>
<comment type="catalytic activity">
    <reaction evidence="1">
        <text>ATP + protein L-histidine = ADP + protein N-phospho-L-histidine.</text>
        <dbReference type="EC" id="2.7.13.3"/>
    </reaction>
</comment>
<dbReference type="EC" id="2.7.13.3" evidence="2"/>
<dbReference type="EMBL" id="BAABAK010000003">
    <property type="protein sequence ID" value="GAA3956547.1"/>
    <property type="molecule type" value="Genomic_DNA"/>
</dbReference>
<feature type="domain" description="PAC" evidence="8">
    <location>
        <begin position="619"/>
        <end position="673"/>
    </location>
</feature>
<feature type="domain" description="PAS" evidence="7">
    <location>
        <begin position="417"/>
        <end position="489"/>
    </location>
</feature>
<accession>A0ABP7NYE1</accession>
<evidence type="ECO:0000259" key="8">
    <source>
        <dbReference type="PROSITE" id="PS50113"/>
    </source>
</evidence>
<dbReference type="PANTHER" id="PTHR43304">
    <property type="entry name" value="PHYTOCHROME-LIKE PROTEIN CPH1"/>
    <property type="match status" value="1"/>
</dbReference>
<comment type="caution">
    <text evidence="9">The sequence shown here is derived from an EMBL/GenBank/DDBJ whole genome shotgun (WGS) entry which is preliminary data.</text>
</comment>
<dbReference type="SMART" id="SM00091">
    <property type="entry name" value="PAS"/>
    <property type="match status" value="7"/>
</dbReference>
<dbReference type="SMART" id="SM00086">
    <property type="entry name" value="PAC"/>
    <property type="match status" value="6"/>
</dbReference>
<dbReference type="InterPro" id="IPR013767">
    <property type="entry name" value="PAS_fold"/>
</dbReference>
<proteinExistence type="predicted"/>
<dbReference type="InterPro" id="IPR013656">
    <property type="entry name" value="PAS_4"/>
</dbReference>
<dbReference type="InterPro" id="IPR000014">
    <property type="entry name" value="PAS"/>
</dbReference>
<feature type="domain" description="PAC" evidence="8">
    <location>
        <begin position="896"/>
        <end position="944"/>
    </location>
</feature>
<dbReference type="InterPro" id="IPR003661">
    <property type="entry name" value="HisK_dim/P_dom"/>
</dbReference>
<feature type="domain" description="PAS" evidence="7">
    <location>
        <begin position="292"/>
        <end position="362"/>
    </location>
</feature>
<dbReference type="InterPro" id="IPR001610">
    <property type="entry name" value="PAC"/>
</dbReference>
<dbReference type="InterPro" id="IPR035965">
    <property type="entry name" value="PAS-like_dom_sf"/>
</dbReference>
<dbReference type="InterPro" id="IPR036097">
    <property type="entry name" value="HisK_dim/P_sf"/>
</dbReference>
<protein>
    <recommendedName>
        <fullName evidence="2">histidine kinase</fullName>
        <ecNumber evidence="2">2.7.13.3</ecNumber>
    </recommendedName>
</protein>
<feature type="domain" description="PAC" evidence="8">
    <location>
        <begin position="493"/>
        <end position="545"/>
    </location>
</feature>
<evidence type="ECO:0000256" key="6">
    <source>
        <dbReference type="SAM" id="Coils"/>
    </source>
</evidence>
<dbReference type="Pfam" id="PF13426">
    <property type="entry name" value="PAS_9"/>
    <property type="match status" value="2"/>
</dbReference>
<dbReference type="InterPro" id="IPR000700">
    <property type="entry name" value="PAS-assoc_C"/>
</dbReference>
<feature type="domain" description="PAS" evidence="7">
    <location>
        <begin position="1072"/>
        <end position="1143"/>
    </location>
</feature>
<feature type="domain" description="PAS" evidence="7">
    <location>
        <begin position="170"/>
        <end position="240"/>
    </location>
</feature>
<evidence type="ECO:0000256" key="5">
    <source>
        <dbReference type="ARBA" id="ARBA00022777"/>
    </source>
</evidence>
<dbReference type="InterPro" id="IPR013655">
    <property type="entry name" value="PAS_fold_3"/>
</dbReference>
<dbReference type="SUPFAM" id="SSF47384">
    <property type="entry name" value="Homodimeric domain of signal transducing histidine kinase"/>
    <property type="match status" value="1"/>
</dbReference>
<dbReference type="CDD" id="cd00082">
    <property type="entry name" value="HisKA"/>
    <property type="match status" value="1"/>
</dbReference>
<dbReference type="Pfam" id="PF08448">
    <property type="entry name" value="PAS_4"/>
    <property type="match status" value="1"/>
</dbReference>
<dbReference type="PROSITE" id="PS50113">
    <property type="entry name" value="PAC"/>
    <property type="match status" value="3"/>
</dbReference>
<evidence type="ECO:0000256" key="2">
    <source>
        <dbReference type="ARBA" id="ARBA00012438"/>
    </source>
</evidence>
<dbReference type="Pfam" id="PF08447">
    <property type="entry name" value="PAS_3"/>
    <property type="match status" value="3"/>
</dbReference>
<keyword evidence="6" id="KW-0175">Coiled coil</keyword>
<keyword evidence="4" id="KW-0808">Transferase</keyword>
<gene>
    <name evidence="9" type="ORF">GCM10022246_08100</name>
</gene>
<evidence type="ECO:0000259" key="7">
    <source>
        <dbReference type="PROSITE" id="PS50112"/>
    </source>
</evidence>
<evidence type="ECO:0000256" key="4">
    <source>
        <dbReference type="ARBA" id="ARBA00022679"/>
    </source>
</evidence>
<evidence type="ECO:0000313" key="9">
    <source>
        <dbReference type="EMBL" id="GAA3956547.1"/>
    </source>
</evidence>
<evidence type="ECO:0000256" key="3">
    <source>
        <dbReference type="ARBA" id="ARBA00022553"/>
    </source>
</evidence>
<dbReference type="NCBIfam" id="TIGR00229">
    <property type="entry name" value="sensory_box"/>
    <property type="match status" value="7"/>
</dbReference>
<keyword evidence="3" id="KW-0597">Phosphoprotein</keyword>